<dbReference type="EMBL" id="JABBWG010000024">
    <property type="protein sequence ID" value="KAG1813215.1"/>
    <property type="molecule type" value="Genomic_DNA"/>
</dbReference>
<dbReference type="GeneID" id="64627103"/>
<evidence type="ECO:0000313" key="1">
    <source>
        <dbReference type="EMBL" id="KAG1813215.1"/>
    </source>
</evidence>
<name>A0A9P7E732_9AGAM</name>
<accession>A0A9P7E732</accession>
<dbReference type="Proteomes" id="UP000807769">
    <property type="component" value="Unassembled WGS sequence"/>
</dbReference>
<keyword evidence="2" id="KW-1185">Reference proteome</keyword>
<comment type="caution">
    <text evidence="1">The sequence shown here is derived from an EMBL/GenBank/DDBJ whole genome shotgun (WGS) entry which is preliminary data.</text>
</comment>
<dbReference type="AlphaFoldDB" id="A0A9P7E732"/>
<proteinExistence type="predicted"/>
<gene>
    <name evidence="1" type="ORF">BJ212DRAFT_1301131</name>
</gene>
<organism evidence="1 2">
    <name type="scientific">Suillus subaureus</name>
    <dbReference type="NCBI Taxonomy" id="48587"/>
    <lineage>
        <taxon>Eukaryota</taxon>
        <taxon>Fungi</taxon>
        <taxon>Dikarya</taxon>
        <taxon>Basidiomycota</taxon>
        <taxon>Agaricomycotina</taxon>
        <taxon>Agaricomycetes</taxon>
        <taxon>Agaricomycetidae</taxon>
        <taxon>Boletales</taxon>
        <taxon>Suillineae</taxon>
        <taxon>Suillaceae</taxon>
        <taxon>Suillus</taxon>
    </lineage>
</organism>
<protein>
    <submittedName>
        <fullName evidence="1">Uncharacterized protein</fullName>
    </submittedName>
</protein>
<sequence length="105" mass="12222">MIEVTAHVKKCELSMEPYLLELDPTTCISNEAEEWYSLDGCLYPEDWCHHPSFQLVFEKDVLEYQWLNASIMIKTGFMMNSDYCWRTSGMAFKEVLVLMTPASPL</sequence>
<dbReference type="RefSeq" id="XP_041191089.1">
    <property type="nucleotide sequence ID" value="XM_041333086.1"/>
</dbReference>
<reference evidence="1" key="1">
    <citation type="journal article" date="2020" name="New Phytol.">
        <title>Comparative genomics reveals dynamic genome evolution in host specialist ectomycorrhizal fungi.</title>
        <authorList>
            <person name="Lofgren L.A."/>
            <person name="Nguyen N.H."/>
            <person name="Vilgalys R."/>
            <person name="Ruytinx J."/>
            <person name="Liao H.L."/>
            <person name="Branco S."/>
            <person name="Kuo A."/>
            <person name="LaButti K."/>
            <person name="Lipzen A."/>
            <person name="Andreopoulos W."/>
            <person name="Pangilinan J."/>
            <person name="Riley R."/>
            <person name="Hundley H."/>
            <person name="Na H."/>
            <person name="Barry K."/>
            <person name="Grigoriev I.V."/>
            <person name="Stajich J.E."/>
            <person name="Kennedy P.G."/>
        </authorList>
    </citation>
    <scope>NUCLEOTIDE SEQUENCE</scope>
    <source>
        <strain evidence="1">MN1</strain>
    </source>
</reference>
<evidence type="ECO:0000313" key="2">
    <source>
        <dbReference type="Proteomes" id="UP000807769"/>
    </source>
</evidence>